<dbReference type="PIRSF" id="PIRSF004633">
    <property type="entry name" value="UCP_PLP_oxd"/>
    <property type="match status" value="1"/>
</dbReference>
<sequence length="168" mass="19076">MTQSPDQFLQSTNPDLTKLLSLRDELRALILATIDEDGFPSLSALPFVWLNEAFWVLMSDLSPHTRHVRVSPTVEIMLMEDESEVSNIYNRARVTWRADVNRVERSDSRADEVLSSLRERHGKIVDVLLQLPDFHLHRIAPGSGRLVNGFGKAFKIDGFDLVEHLRGG</sequence>
<dbReference type="SUPFAM" id="SSF50475">
    <property type="entry name" value="FMN-binding split barrel"/>
    <property type="match status" value="1"/>
</dbReference>
<dbReference type="InterPro" id="IPR014419">
    <property type="entry name" value="HutZ"/>
</dbReference>
<dbReference type="GO" id="GO:0005829">
    <property type="term" value="C:cytosol"/>
    <property type="evidence" value="ECO:0007669"/>
    <property type="project" value="TreeGrafter"/>
</dbReference>
<protein>
    <recommendedName>
        <fullName evidence="2">Pyridoxamine 5'-phosphate oxidase N-terminal domain-containing protein</fullName>
    </recommendedName>
</protein>
<dbReference type="Proteomes" id="UP000078596">
    <property type="component" value="Chromosome"/>
</dbReference>
<evidence type="ECO:0000256" key="1">
    <source>
        <dbReference type="ARBA" id="ARBA00023002"/>
    </source>
</evidence>
<dbReference type="PANTHER" id="PTHR35176">
    <property type="entry name" value="HEME OXYGENASE HI_0854-RELATED"/>
    <property type="match status" value="1"/>
</dbReference>
<dbReference type="Gene3D" id="2.30.110.10">
    <property type="entry name" value="Electron Transport, Fmn-binding Protein, Chain A"/>
    <property type="match status" value="1"/>
</dbReference>
<reference evidence="3 4" key="1">
    <citation type="submission" date="2016-06" db="EMBL/GenBank/DDBJ databases">
        <title>Insight into the functional genes involving in sulfur oxidation in Pearl River water.</title>
        <authorList>
            <person name="Luo J."/>
            <person name="Tan X."/>
            <person name="Lin W."/>
        </authorList>
    </citation>
    <scope>NUCLEOTIDE SEQUENCE [LARGE SCALE GENOMIC DNA]</scope>
    <source>
        <strain evidence="3 4">LS2</strain>
    </source>
</reference>
<dbReference type="KEGG" id="haz:A9404_03240"/>
<dbReference type="GO" id="GO:0070967">
    <property type="term" value="F:coenzyme F420 binding"/>
    <property type="evidence" value="ECO:0007669"/>
    <property type="project" value="TreeGrafter"/>
</dbReference>
<dbReference type="AlphaFoldDB" id="A0A191ZF83"/>
<dbReference type="EMBL" id="CP016027">
    <property type="protein sequence ID" value="ANJ66522.1"/>
    <property type="molecule type" value="Genomic_DNA"/>
</dbReference>
<dbReference type="PANTHER" id="PTHR35176:SF6">
    <property type="entry name" value="HEME OXYGENASE HI_0854-RELATED"/>
    <property type="match status" value="1"/>
</dbReference>
<organism evidence="3 4">
    <name type="scientific">Halothiobacillus diazotrophicus</name>
    <dbReference type="NCBI Taxonomy" id="1860122"/>
    <lineage>
        <taxon>Bacteria</taxon>
        <taxon>Pseudomonadati</taxon>
        <taxon>Pseudomonadota</taxon>
        <taxon>Gammaproteobacteria</taxon>
        <taxon>Chromatiales</taxon>
        <taxon>Halothiobacillaceae</taxon>
        <taxon>Halothiobacillus</taxon>
    </lineage>
</organism>
<dbReference type="InterPro" id="IPR052019">
    <property type="entry name" value="F420H2_bilvrd_red/Heme_oxyg"/>
</dbReference>
<dbReference type="GO" id="GO:0016627">
    <property type="term" value="F:oxidoreductase activity, acting on the CH-CH group of donors"/>
    <property type="evidence" value="ECO:0007669"/>
    <property type="project" value="TreeGrafter"/>
</dbReference>
<evidence type="ECO:0000313" key="4">
    <source>
        <dbReference type="Proteomes" id="UP000078596"/>
    </source>
</evidence>
<proteinExistence type="predicted"/>
<dbReference type="InterPro" id="IPR012349">
    <property type="entry name" value="Split_barrel_FMN-bd"/>
</dbReference>
<dbReference type="OrthoDB" id="9776211at2"/>
<dbReference type="InterPro" id="IPR011576">
    <property type="entry name" value="Pyridox_Oxase_N"/>
</dbReference>
<evidence type="ECO:0000313" key="3">
    <source>
        <dbReference type="EMBL" id="ANJ66522.1"/>
    </source>
</evidence>
<keyword evidence="1" id="KW-0560">Oxidoreductase</keyword>
<gene>
    <name evidence="3" type="ORF">A9404_03240</name>
</gene>
<dbReference type="RefSeq" id="WP_066098620.1">
    <property type="nucleotide sequence ID" value="NZ_CP016027.1"/>
</dbReference>
<accession>A0A191ZF83</accession>
<feature type="domain" description="Pyridoxamine 5'-phosphate oxidase N-terminal" evidence="2">
    <location>
        <begin position="24"/>
        <end position="147"/>
    </location>
</feature>
<dbReference type="STRING" id="1860122.A9404_03240"/>
<keyword evidence="4" id="KW-1185">Reference proteome</keyword>
<name>A0A191ZF83_9GAMM</name>
<dbReference type="Pfam" id="PF01243">
    <property type="entry name" value="PNPOx_N"/>
    <property type="match status" value="1"/>
</dbReference>
<evidence type="ECO:0000259" key="2">
    <source>
        <dbReference type="Pfam" id="PF01243"/>
    </source>
</evidence>